<dbReference type="EMBL" id="KK198760">
    <property type="protein sequence ID" value="KCW57562.1"/>
    <property type="molecule type" value="Genomic_DNA"/>
</dbReference>
<dbReference type="InParanoid" id="A0A059AUC7"/>
<dbReference type="AlphaFoldDB" id="A0A059AUC7"/>
<protein>
    <submittedName>
        <fullName evidence="2">Uncharacterized protein</fullName>
    </submittedName>
</protein>
<accession>A0A059AUC7</accession>
<feature type="compositionally biased region" description="Polar residues" evidence="1">
    <location>
        <begin position="72"/>
        <end position="83"/>
    </location>
</feature>
<evidence type="ECO:0000313" key="2">
    <source>
        <dbReference type="EMBL" id="KCW57562.1"/>
    </source>
</evidence>
<evidence type="ECO:0000256" key="1">
    <source>
        <dbReference type="SAM" id="MobiDB-lite"/>
    </source>
</evidence>
<gene>
    <name evidence="2" type="ORF">EUGRSUZ_H00331</name>
</gene>
<reference evidence="2" key="1">
    <citation type="submission" date="2013-07" db="EMBL/GenBank/DDBJ databases">
        <title>The genome of Eucalyptus grandis.</title>
        <authorList>
            <person name="Schmutz J."/>
            <person name="Hayes R."/>
            <person name="Myburg A."/>
            <person name="Tuskan G."/>
            <person name="Grattapaglia D."/>
            <person name="Rokhsar D.S."/>
        </authorList>
    </citation>
    <scope>NUCLEOTIDE SEQUENCE</scope>
    <source>
        <tissue evidence="2">Leaf extractions</tissue>
    </source>
</reference>
<sequence>MYSGFCIAGVTMKLVIGVSRTASHGASHPLVSRRQVCRKVVFPHEIFRQSVRRIYPEMAHNSPQERAERSQTCRNSSTGNEIF</sequence>
<dbReference type="Gramene" id="KCW57562">
    <property type="protein sequence ID" value="KCW57562"/>
    <property type="gene ID" value="EUGRSUZ_H00331"/>
</dbReference>
<name>A0A059AUC7_EUCGR</name>
<organism evidence="2">
    <name type="scientific">Eucalyptus grandis</name>
    <name type="common">Flooded gum</name>
    <dbReference type="NCBI Taxonomy" id="71139"/>
    <lineage>
        <taxon>Eukaryota</taxon>
        <taxon>Viridiplantae</taxon>
        <taxon>Streptophyta</taxon>
        <taxon>Embryophyta</taxon>
        <taxon>Tracheophyta</taxon>
        <taxon>Spermatophyta</taxon>
        <taxon>Magnoliopsida</taxon>
        <taxon>eudicotyledons</taxon>
        <taxon>Gunneridae</taxon>
        <taxon>Pentapetalae</taxon>
        <taxon>rosids</taxon>
        <taxon>malvids</taxon>
        <taxon>Myrtales</taxon>
        <taxon>Myrtaceae</taxon>
        <taxon>Myrtoideae</taxon>
        <taxon>Eucalypteae</taxon>
        <taxon>Eucalyptus</taxon>
    </lineage>
</organism>
<feature type="region of interest" description="Disordered" evidence="1">
    <location>
        <begin position="59"/>
        <end position="83"/>
    </location>
</feature>
<proteinExistence type="predicted"/>